<proteinExistence type="predicted"/>
<sequence length="21" mass="2417">MSKPIWSHHSGHSVLLLWSLT</sequence>
<dbReference type="EMBL" id="GBXM01100022">
    <property type="protein sequence ID" value="JAH08555.1"/>
    <property type="molecule type" value="Transcribed_RNA"/>
</dbReference>
<name>A0A0E9PWT2_ANGAN</name>
<reference evidence="1" key="2">
    <citation type="journal article" date="2015" name="Fish Shellfish Immunol.">
        <title>Early steps in the European eel (Anguilla anguilla)-Vibrio vulnificus interaction in the gills: Role of the RtxA13 toxin.</title>
        <authorList>
            <person name="Callol A."/>
            <person name="Pajuelo D."/>
            <person name="Ebbesson L."/>
            <person name="Teles M."/>
            <person name="MacKenzie S."/>
            <person name="Amaro C."/>
        </authorList>
    </citation>
    <scope>NUCLEOTIDE SEQUENCE</scope>
</reference>
<protein>
    <submittedName>
        <fullName evidence="1">Uncharacterized protein</fullName>
    </submittedName>
</protein>
<reference evidence="1" key="1">
    <citation type="submission" date="2014-11" db="EMBL/GenBank/DDBJ databases">
        <authorList>
            <person name="Amaro Gonzalez C."/>
        </authorList>
    </citation>
    <scope>NUCLEOTIDE SEQUENCE</scope>
</reference>
<organism evidence="1">
    <name type="scientific">Anguilla anguilla</name>
    <name type="common">European freshwater eel</name>
    <name type="synonym">Muraena anguilla</name>
    <dbReference type="NCBI Taxonomy" id="7936"/>
    <lineage>
        <taxon>Eukaryota</taxon>
        <taxon>Metazoa</taxon>
        <taxon>Chordata</taxon>
        <taxon>Craniata</taxon>
        <taxon>Vertebrata</taxon>
        <taxon>Euteleostomi</taxon>
        <taxon>Actinopterygii</taxon>
        <taxon>Neopterygii</taxon>
        <taxon>Teleostei</taxon>
        <taxon>Anguilliformes</taxon>
        <taxon>Anguillidae</taxon>
        <taxon>Anguilla</taxon>
    </lineage>
</organism>
<accession>A0A0E9PWT2</accession>
<evidence type="ECO:0000313" key="1">
    <source>
        <dbReference type="EMBL" id="JAH08555.1"/>
    </source>
</evidence>
<dbReference type="AlphaFoldDB" id="A0A0E9PWT2"/>